<dbReference type="HAMAP" id="MF_00158">
    <property type="entry name" value="PanC"/>
    <property type="match status" value="1"/>
</dbReference>
<comment type="similarity">
    <text evidence="2 8">Belongs to the pantothenate synthetase family.</text>
</comment>
<evidence type="ECO:0000256" key="1">
    <source>
        <dbReference type="ARBA" id="ARBA00004990"/>
    </source>
</evidence>
<dbReference type="PANTHER" id="PTHR21299:SF1">
    <property type="entry name" value="PANTOATE--BETA-ALANINE LIGASE"/>
    <property type="match status" value="1"/>
</dbReference>
<evidence type="ECO:0000256" key="4">
    <source>
        <dbReference type="ARBA" id="ARBA00022655"/>
    </source>
</evidence>
<dbReference type="InterPro" id="IPR042176">
    <property type="entry name" value="Pantoate_ligase_C"/>
</dbReference>
<keyword evidence="6 8" id="KW-0067">ATP-binding</keyword>
<dbReference type="CDD" id="cd00560">
    <property type="entry name" value="PanC"/>
    <property type="match status" value="1"/>
</dbReference>
<dbReference type="Pfam" id="PF02569">
    <property type="entry name" value="Pantoate_ligase"/>
    <property type="match status" value="1"/>
</dbReference>
<comment type="miscellaneous">
    <text evidence="8">The reaction proceeds by a bi uni uni bi ping pong mechanism.</text>
</comment>
<dbReference type="FunFam" id="3.40.50.620:FF:000013">
    <property type="entry name" value="Pantothenate synthetase"/>
    <property type="match status" value="1"/>
</dbReference>
<proteinExistence type="inferred from homology"/>
<keyword evidence="3 8" id="KW-0436">Ligase</keyword>
<dbReference type="InterPro" id="IPR014729">
    <property type="entry name" value="Rossmann-like_a/b/a_fold"/>
</dbReference>
<sequence length="285" mass="32397">MLRTANISELRKIIKEEKQRGKTIVLVPSMGYLHRGHLTLIEKAKETGAFVVVSIFVNPLQFGPNEDYARYPRDLERDAQLVEECGVDLLFHPSVEEMYPRPMVTFVEVGQLDKVLCGANRPGHFRGVTTVVSKLFHIVQPDIAFFGQKDYQQYLIIRRMVSDLNLPIEVRGVPIVREKDGLALSSRNVFLSAEQRQEALVLSRSLQEAAELIRRGKQSARDIEDFIRTAIRRDSQGVIDYVEVRDAEDLSEVTEINRQVLIALAVKFGPTRLIDNIVVEVETNV</sequence>
<dbReference type="EC" id="6.3.2.1" evidence="8"/>
<comment type="pathway">
    <text evidence="1 8">Cofactor biosynthesis; (R)-pantothenate biosynthesis; (R)-pantothenate from (R)-pantoate and beta-alanine: step 1/1.</text>
</comment>
<dbReference type="AlphaFoldDB" id="A0A0J1FUS8"/>
<feature type="binding site" evidence="8">
    <location>
        <begin position="30"/>
        <end position="37"/>
    </location>
    <ligand>
        <name>ATP</name>
        <dbReference type="ChEBI" id="CHEBI:30616"/>
    </ligand>
</feature>
<comment type="subcellular location">
    <subcellularLocation>
        <location evidence="8">Cytoplasm</location>
    </subcellularLocation>
</comment>
<accession>A0A0J1FUS8</accession>
<feature type="binding site" evidence="8">
    <location>
        <position position="61"/>
    </location>
    <ligand>
        <name>beta-alanine</name>
        <dbReference type="ChEBI" id="CHEBI:57966"/>
    </ligand>
</feature>
<dbReference type="PANTHER" id="PTHR21299">
    <property type="entry name" value="CYTIDYLATE KINASE/PANTOATE-BETA-ALANINE LIGASE"/>
    <property type="match status" value="1"/>
</dbReference>
<evidence type="ECO:0000256" key="6">
    <source>
        <dbReference type="ARBA" id="ARBA00022840"/>
    </source>
</evidence>
<reference evidence="9 10" key="1">
    <citation type="submission" date="2015-06" db="EMBL/GenBank/DDBJ databases">
        <title>Draft genome of the moderately acidophilic sulfate reducer Candidatus Desulfosporosinus acididurans strain M1.</title>
        <authorList>
            <person name="Poehlein A."/>
            <person name="Petzsch P."/>
            <person name="Johnson B.D."/>
            <person name="Schloemann M."/>
            <person name="Daniel R."/>
            <person name="Muehling M."/>
        </authorList>
    </citation>
    <scope>NUCLEOTIDE SEQUENCE [LARGE SCALE GENOMIC DNA]</scope>
    <source>
        <strain evidence="9 10">M1</strain>
    </source>
</reference>
<dbReference type="GO" id="GO:0005829">
    <property type="term" value="C:cytosol"/>
    <property type="evidence" value="ECO:0007669"/>
    <property type="project" value="TreeGrafter"/>
</dbReference>
<dbReference type="EMBL" id="LDZY01000003">
    <property type="protein sequence ID" value="KLU67210.1"/>
    <property type="molecule type" value="Genomic_DNA"/>
</dbReference>
<evidence type="ECO:0000256" key="3">
    <source>
        <dbReference type="ARBA" id="ARBA00022598"/>
    </source>
</evidence>
<name>A0A0J1FUS8_9FIRM</name>
<dbReference type="SUPFAM" id="SSF52374">
    <property type="entry name" value="Nucleotidylyl transferase"/>
    <property type="match status" value="1"/>
</dbReference>
<keyword evidence="8" id="KW-0963">Cytoplasm</keyword>
<evidence type="ECO:0000256" key="5">
    <source>
        <dbReference type="ARBA" id="ARBA00022741"/>
    </source>
</evidence>
<dbReference type="RefSeq" id="WP_047809033.1">
    <property type="nucleotide sequence ID" value="NZ_LDZY01000003.1"/>
</dbReference>
<evidence type="ECO:0000256" key="8">
    <source>
        <dbReference type="HAMAP-Rule" id="MF_00158"/>
    </source>
</evidence>
<dbReference type="PATRIC" id="fig|476652.3.peg.1179"/>
<feature type="active site" description="Proton donor" evidence="8">
    <location>
        <position position="37"/>
    </location>
</feature>
<dbReference type="Gene3D" id="3.30.1300.10">
    <property type="entry name" value="Pantoate-beta-alanine ligase, C-terminal domain"/>
    <property type="match status" value="1"/>
</dbReference>
<keyword evidence="5 8" id="KW-0547">Nucleotide-binding</keyword>
<dbReference type="NCBIfam" id="TIGR00125">
    <property type="entry name" value="cyt_tran_rel"/>
    <property type="match status" value="1"/>
</dbReference>
<evidence type="ECO:0000313" key="9">
    <source>
        <dbReference type="EMBL" id="KLU67210.1"/>
    </source>
</evidence>
<dbReference type="InterPro" id="IPR003721">
    <property type="entry name" value="Pantoate_ligase"/>
</dbReference>
<dbReference type="UniPathway" id="UPA00028">
    <property type="reaction ID" value="UER00005"/>
</dbReference>
<comment type="caution">
    <text evidence="9">The sequence shown here is derived from an EMBL/GenBank/DDBJ whole genome shotgun (WGS) entry which is preliminary data.</text>
</comment>
<dbReference type="FunFam" id="3.30.1300.10:FF:000001">
    <property type="entry name" value="Pantothenate synthetase"/>
    <property type="match status" value="1"/>
</dbReference>
<dbReference type="GO" id="GO:0004592">
    <property type="term" value="F:pantoate-beta-alanine ligase activity"/>
    <property type="evidence" value="ECO:0007669"/>
    <property type="project" value="UniProtKB-UniRule"/>
</dbReference>
<feature type="binding site" evidence="8">
    <location>
        <position position="61"/>
    </location>
    <ligand>
        <name>(R)-pantoate</name>
        <dbReference type="ChEBI" id="CHEBI:15980"/>
    </ligand>
</feature>
<evidence type="ECO:0000256" key="2">
    <source>
        <dbReference type="ARBA" id="ARBA00009256"/>
    </source>
</evidence>
<keyword evidence="10" id="KW-1185">Reference proteome</keyword>
<dbReference type="GO" id="GO:0015940">
    <property type="term" value="P:pantothenate biosynthetic process"/>
    <property type="evidence" value="ECO:0007669"/>
    <property type="project" value="UniProtKB-UniRule"/>
</dbReference>
<evidence type="ECO:0000313" key="10">
    <source>
        <dbReference type="Proteomes" id="UP000036356"/>
    </source>
</evidence>
<dbReference type="STRING" id="476652.DEAC_c11540"/>
<evidence type="ECO:0000256" key="7">
    <source>
        <dbReference type="ARBA" id="ARBA00048258"/>
    </source>
</evidence>
<dbReference type="GO" id="GO:0005524">
    <property type="term" value="F:ATP binding"/>
    <property type="evidence" value="ECO:0007669"/>
    <property type="project" value="UniProtKB-KW"/>
</dbReference>
<keyword evidence="4 8" id="KW-0566">Pantothenate biosynthesis</keyword>
<feature type="binding site" evidence="8">
    <location>
        <position position="153"/>
    </location>
    <ligand>
        <name>(R)-pantoate</name>
        <dbReference type="ChEBI" id="CHEBI:15980"/>
    </ligand>
</feature>
<protein>
    <recommendedName>
        <fullName evidence="8">Pantothenate synthetase</fullName>
        <shortName evidence="8">PS</shortName>
        <ecNumber evidence="8">6.3.2.1</ecNumber>
    </recommendedName>
    <alternativeName>
        <fullName evidence="8">Pantoate--beta-alanine ligase</fullName>
    </alternativeName>
    <alternativeName>
        <fullName evidence="8">Pantoate-activating enzyme</fullName>
    </alternativeName>
</protein>
<feature type="binding site" evidence="8">
    <location>
        <position position="176"/>
    </location>
    <ligand>
        <name>ATP</name>
        <dbReference type="ChEBI" id="CHEBI:30616"/>
    </ligand>
</feature>
<comment type="subunit">
    <text evidence="8">Homodimer.</text>
</comment>
<feature type="binding site" evidence="8">
    <location>
        <begin position="147"/>
        <end position="150"/>
    </location>
    <ligand>
        <name>ATP</name>
        <dbReference type="ChEBI" id="CHEBI:30616"/>
    </ligand>
</feature>
<dbReference type="NCBIfam" id="TIGR00018">
    <property type="entry name" value="panC"/>
    <property type="match status" value="1"/>
</dbReference>
<comment type="catalytic activity">
    <reaction evidence="7 8">
        <text>(R)-pantoate + beta-alanine + ATP = (R)-pantothenate + AMP + diphosphate + H(+)</text>
        <dbReference type="Rhea" id="RHEA:10912"/>
        <dbReference type="ChEBI" id="CHEBI:15378"/>
        <dbReference type="ChEBI" id="CHEBI:15980"/>
        <dbReference type="ChEBI" id="CHEBI:29032"/>
        <dbReference type="ChEBI" id="CHEBI:30616"/>
        <dbReference type="ChEBI" id="CHEBI:33019"/>
        <dbReference type="ChEBI" id="CHEBI:57966"/>
        <dbReference type="ChEBI" id="CHEBI:456215"/>
        <dbReference type="EC" id="6.3.2.1"/>
    </reaction>
</comment>
<organism evidence="9 10">
    <name type="scientific">Desulfosporosinus acididurans</name>
    <dbReference type="NCBI Taxonomy" id="476652"/>
    <lineage>
        <taxon>Bacteria</taxon>
        <taxon>Bacillati</taxon>
        <taxon>Bacillota</taxon>
        <taxon>Clostridia</taxon>
        <taxon>Eubacteriales</taxon>
        <taxon>Desulfitobacteriaceae</taxon>
        <taxon>Desulfosporosinus</taxon>
    </lineage>
</organism>
<gene>
    <name evidence="8 9" type="primary">panC</name>
    <name evidence="9" type="ORF">DEAC_c11540</name>
</gene>
<dbReference type="InterPro" id="IPR004821">
    <property type="entry name" value="Cyt_trans-like"/>
</dbReference>
<comment type="function">
    <text evidence="8">Catalyzes the condensation of pantoate with beta-alanine in an ATP-dependent reaction via a pantoyl-adenylate intermediate.</text>
</comment>
<feature type="binding site" evidence="8">
    <location>
        <begin position="184"/>
        <end position="187"/>
    </location>
    <ligand>
        <name>ATP</name>
        <dbReference type="ChEBI" id="CHEBI:30616"/>
    </ligand>
</feature>
<dbReference type="Gene3D" id="3.40.50.620">
    <property type="entry name" value="HUPs"/>
    <property type="match status" value="1"/>
</dbReference>
<dbReference type="Proteomes" id="UP000036356">
    <property type="component" value="Unassembled WGS sequence"/>
</dbReference>